<evidence type="ECO:0000313" key="2">
    <source>
        <dbReference type="EMBL" id="SHG73892.1"/>
    </source>
</evidence>
<dbReference type="RefSeq" id="WP_262493196.1">
    <property type="nucleotide sequence ID" value="NZ_FQWL01000003.1"/>
</dbReference>
<keyword evidence="1" id="KW-0812">Transmembrane</keyword>
<accession>A0A1M5M9E7</accession>
<dbReference type="Proteomes" id="UP000184532">
    <property type="component" value="Unassembled WGS sequence"/>
</dbReference>
<feature type="transmembrane region" description="Helical" evidence="1">
    <location>
        <begin position="15"/>
        <end position="36"/>
    </location>
</feature>
<name>A0A1M5M9E7_9FLAO</name>
<organism evidence="2 3">
    <name type="scientific">Flagellimonas flava</name>
    <dbReference type="NCBI Taxonomy" id="570519"/>
    <lineage>
        <taxon>Bacteria</taxon>
        <taxon>Pseudomonadati</taxon>
        <taxon>Bacteroidota</taxon>
        <taxon>Flavobacteriia</taxon>
        <taxon>Flavobacteriales</taxon>
        <taxon>Flavobacteriaceae</taxon>
        <taxon>Flagellimonas</taxon>
    </lineage>
</organism>
<dbReference type="EMBL" id="FQWL01000003">
    <property type="protein sequence ID" value="SHG73892.1"/>
    <property type="molecule type" value="Genomic_DNA"/>
</dbReference>
<gene>
    <name evidence="2" type="ORF">SAMN04488116_2332</name>
</gene>
<proteinExistence type="predicted"/>
<evidence type="ECO:0000256" key="1">
    <source>
        <dbReference type="SAM" id="Phobius"/>
    </source>
</evidence>
<keyword evidence="1" id="KW-0472">Membrane</keyword>
<protein>
    <submittedName>
        <fullName evidence="2">Uncharacterized protein</fullName>
    </submittedName>
</protein>
<keyword evidence="3" id="KW-1185">Reference proteome</keyword>
<evidence type="ECO:0000313" key="3">
    <source>
        <dbReference type="Proteomes" id="UP000184532"/>
    </source>
</evidence>
<reference evidence="3" key="1">
    <citation type="submission" date="2016-11" db="EMBL/GenBank/DDBJ databases">
        <authorList>
            <person name="Varghese N."/>
            <person name="Submissions S."/>
        </authorList>
    </citation>
    <scope>NUCLEOTIDE SEQUENCE [LARGE SCALE GENOMIC DNA]</scope>
    <source>
        <strain evidence="3">DSM 22638</strain>
    </source>
</reference>
<sequence>MKLLTIPLVSWENGVWMIGVFAVVVVVLVFSVLALMNSGKK</sequence>
<keyword evidence="1" id="KW-1133">Transmembrane helix</keyword>
<dbReference type="AlphaFoldDB" id="A0A1M5M9E7"/>
<dbReference type="STRING" id="570519.SAMN04488116_2332"/>